<feature type="compositionally biased region" description="Basic and acidic residues" evidence="1">
    <location>
        <begin position="156"/>
        <end position="167"/>
    </location>
</feature>
<evidence type="ECO:0000256" key="1">
    <source>
        <dbReference type="SAM" id="MobiDB-lite"/>
    </source>
</evidence>
<name>A0A4Q2E0W9_9AGAR</name>
<protein>
    <submittedName>
        <fullName evidence="2">Uncharacterized protein</fullName>
    </submittedName>
</protein>
<keyword evidence="3" id="KW-1185">Reference proteome</keyword>
<feature type="region of interest" description="Disordered" evidence="1">
    <location>
        <begin position="142"/>
        <end position="171"/>
    </location>
</feature>
<dbReference type="EMBL" id="SDEE01000006">
    <property type="protein sequence ID" value="RXW25344.1"/>
    <property type="molecule type" value="Genomic_DNA"/>
</dbReference>
<organism evidence="2 3">
    <name type="scientific">Candolleomyces aberdarensis</name>
    <dbReference type="NCBI Taxonomy" id="2316362"/>
    <lineage>
        <taxon>Eukaryota</taxon>
        <taxon>Fungi</taxon>
        <taxon>Dikarya</taxon>
        <taxon>Basidiomycota</taxon>
        <taxon>Agaricomycotina</taxon>
        <taxon>Agaricomycetes</taxon>
        <taxon>Agaricomycetidae</taxon>
        <taxon>Agaricales</taxon>
        <taxon>Agaricineae</taxon>
        <taxon>Psathyrellaceae</taxon>
        <taxon>Candolleomyces</taxon>
    </lineage>
</organism>
<dbReference type="AlphaFoldDB" id="A0A4Q2E0W9"/>
<evidence type="ECO:0000313" key="2">
    <source>
        <dbReference type="EMBL" id="RXW25344.1"/>
    </source>
</evidence>
<feature type="compositionally biased region" description="Acidic residues" evidence="1">
    <location>
        <begin position="142"/>
        <end position="151"/>
    </location>
</feature>
<comment type="caution">
    <text evidence="2">The sequence shown here is derived from an EMBL/GenBank/DDBJ whole genome shotgun (WGS) entry which is preliminary data.</text>
</comment>
<reference evidence="2 3" key="1">
    <citation type="submission" date="2019-01" db="EMBL/GenBank/DDBJ databases">
        <title>Draft genome sequence of Psathyrella aberdarensis IHI B618.</title>
        <authorList>
            <person name="Buettner E."/>
            <person name="Kellner H."/>
        </authorList>
    </citation>
    <scope>NUCLEOTIDE SEQUENCE [LARGE SCALE GENOMIC DNA]</scope>
    <source>
        <strain evidence="2 3">IHI B618</strain>
    </source>
</reference>
<dbReference type="OrthoDB" id="3222453at2759"/>
<accession>A0A4Q2E0W9</accession>
<gene>
    <name evidence="2" type="ORF">EST38_g477</name>
</gene>
<sequence>MSSPEDEDRTRQAFNQTTYNQEECQDIFNGSISGGVNTTHKSGKNVVSGSYHRSKFKKVVSAGNNVHMSTSNLNVHVSALSILQVIQTIFAFFHLSTNRDALSHPFPSNGEAGATNPVAAGPVHYRLDESSFQGDLDAEDAAGAEDDDENLSSDVSGKESERPHDSDYDMSSLNDLDLRSIQAKSTTNTEIYTRLMLNCDEGLPCWRPRPLDGTHGIIPGDVGRFTLTNGFQKLFNIWDEEYAGSWHAPIKTTQLISDHLAEGYTIVKGASSTIRWSADREYVQYIPSNLTY</sequence>
<evidence type="ECO:0000313" key="3">
    <source>
        <dbReference type="Proteomes" id="UP000290288"/>
    </source>
</evidence>
<dbReference type="Proteomes" id="UP000290288">
    <property type="component" value="Unassembled WGS sequence"/>
</dbReference>
<proteinExistence type="predicted"/>